<dbReference type="EMBL" id="CP045810">
    <property type="protein sequence ID" value="QHN39566.1"/>
    <property type="molecule type" value="Genomic_DNA"/>
</dbReference>
<dbReference type="Gene3D" id="1.10.357.10">
    <property type="entry name" value="Tetracycline Repressor, domain 2"/>
    <property type="match status" value="1"/>
</dbReference>
<gene>
    <name evidence="1" type="ORF">GII30_10725</name>
</gene>
<organism evidence="1">
    <name type="scientific">Gordonia amarae</name>
    <dbReference type="NCBI Taxonomy" id="36821"/>
    <lineage>
        <taxon>Bacteria</taxon>
        <taxon>Bacillati</taxon>
        <taxon>Actinomycetota</taxon>
        <taxon>Actinomycetes</taxon>
        <taxon>Mycobacteriales</taxon>
        <taxon>Gordoniaceae</taxon>
        <taxon>Gordonia</taxon>
    </lineage>
</organism>
<name>A0A857KZE8_9ACTN</name>
<accession>A0A857KZE8</accession>
<dbReference type="RefSeq" id="WP_005183199.1">
    <property type="nucleotide sequence ID" value="NZ_CP045804.1"/>
</dbReference>
<dbReference type="Pfam" id="PF17920">
    <property type="entry name" value="TetR_C_16"/>
    <property type="match status" value="1"/>
</dbReference>
<protein>
    <submittedName>
        <fullName evidence="1">Uncharacterized protein</fullName>
    </submittedName>
</protein>
<dbReference type="InterPro" id="IPR041678">
    <property type="entry name" value="TetR_C_16"/>
</dbReference>
<evidence type="ECO:0000313" key="1">
    <source>
        <dbReference type="EMBL" id="QHN39566.1"/>
    </source>
</evidence>
<dbReference type="AlphaFoldDB" id="A0A857KZE8"/>
<sequence>MSKSKDPSGGILDAAARKLRLPFGAPVFIDRIVSGSVDEAGRRTVQMLINTWDLAEGGPFAAQAISAGGMAKTVEVVYDSLIGPIFGPLLKRLGADDVTRRAGLCATQLVGVGVVRYVARAEPIRSMTPEELADAIAPTLQRYLIGDIS</sequence>
<dbReference type="InterPro" id="IPR036271">
    <property type="entry name" value="Tet_transcr_reg_TetR-rel_C_sf"/>
</dbReference>
<proteinExistence type="predicted"/>
<reference evidence="1" key="1">
    <citation type="journal article" date="2021" name="Nat. Microbiol.">
        <title>Cocultivation of an ultrasmall environmental parasitic bacterium with lytic ability against bacteria associated with wastewater foams.</title>
        <authorList>
            <person name="Batinovic S."/>
            <person name="Rose J.J.A."/>
            <person name="Ratcliffe J."/>
            <person name="Seviour R.J."/>
            <person name="Petrovski S."/>
        </authorList>
    </citation>
    <scope>NUCLEOTIDE SEQUENCE</scope>
    <source>
        <strain evidence="1">CON44</strain>
    </source>
</reference>
<dbReference type="SUPFAM" id="SSF48498">
    <property type="entry name" value="Tetracyclin repressor-like, C-terminal domain"/>
    <property type="match status" value="1"/>
</dbReference>